<reference evidence="6 7" key="1">
    <citation type="submission" date="2020-04" db="EMBL/GenBank/DDBJ databases">
        <authorList>
            <person name="De Canck E."/>
        </authorList>
    </citation>
    <scope>NUCLEOTIDE SEQUENCE [LARGE SCALE GENOMIC DNA]</scope>
    <source>
        <strain evidence="6 7">LMG 26841</strain>
    </source>
</reference>
<dbReference type="RefSeq" id="WP_064522843.1">
    <property type="nucleotide sequence ID" value="NZ_CADIKW010000001.1"/>
</dbReference>
<comment type="cofactor">
    <cofactor evidence="5">
        <name>Fe(2+)</name>
        <dbReference type="ChEBI" id="CHEBI:29033"/>
    </cofactor>
    <text evidence="5">Binds 1 Fe(2+) ion per subunit.</text>
</comment>
<evidence type="ECO:0000256" key="1">
    <source>
        <dbReference type="ARBA" id="ARBA00006787"/>
    </source>
</evidence>
<name>A0A6S7C724_9BURK</name>
<dbReference type="GO" id="GO:0016121">
    <property type="term" value="P:carotene catabolic process"/>
    <property type="evidence" value="ECO:0007669"/>
    <property type="project" value="TreeGrafter"/>
</dbReference>
<accession>A0A6S7C724</accession>
<dbReference type="AlphaFoldDB" id="A0A6S7C724"/>
<dbReference type="EMBL" id="CADIKW010000001">
    <property type="protein sequence ID" value="CAB3834195.1"/>
    <property type="molecule type" value="Genomic_DNA"/>
</dbReference>
<evidence type="ECO:0000256" key="4">
    <source>
        <dbReference type="ARBA" id="ARBA00023004"/>
    </source>
</evidence>
<evidence type="ECO:0000256" key="2">
    <source>
        <dbReference type="ARBA" id="ARBA00022723"/>
    </source>
</evidence>
<keyword evidence="2 5" id="KW-0479">Metal-binding</keyword>
<feature type="binding site" evidence="5">
    <location>
        <position position="261"/>
    </location>
    <ligand>
        <name>Fe cation</name>
        <dbReference type="ChEBI" id="CHEBI:24875"/>
        <note>catalytic</note>
    </ligand>
</feature>
<protein>
    <submittedName>
        <fullName evidence="6">Carotenoid cleavage oxygenase</fullName>
        <ecNumber evidence="6">1.13.11.-</ecNumber>
    </submittedName>
</protein>
<evidence type="ECO:0000313" key="6">
    <source>
        <dbReference type="EMBL" id="CAB3834195.1"/>
    </source>
</evidence>
<dbReference type="GeneID" id="94354672"/>
<evidence type="ECO:0000256" key="5">
    <source>
        <dbReference type="PIRSR" id="PIRSR604294-1"/>
    </source>
</evidence>
<dbReference type="EC" id="1.13.11.-" evidence="6"/>
<evidence type="ECO:0000313" key="7">
    <source>
        <dbReference type="Proteomes" id="UP000494272"/>
    </source>
</evidence>
<proteinExistence type="inferred from homology"/>
<sequence length="446" mass="49353">MTLFDLNTGATAPLADETDLTDLPVEGALPPELDGALVRNGPNPLRGRFEGNDVLSWWPQPAMLHAIVFRDGRATGYRNRWARTRLWAREYAPTLAADLPDTNPNVNVLRHAGETLALAEGGAPLAMTAGLDFLGASRRHPGLAGGMTAHPKIDPATGELISFRAHWERPWLRYGVTGADGQPLLDQLIEVPGPSMMHDMAITARHSILLDLNVAYDFSMLSRGHRMPLRWHDERQSRLGVIPRHGGPVRWFEVAPCFIQHVVNAHEADDATLVLDVVRYPHYLRLARDGAAFEENPLGVLWRYVIDLAGGRVSERALDDAGIELPRINESRTGHAYRYAYAVHQPNNREMRGVLRYDLETGARQRYSVPPGDQNSEPVFVPRPGARDEDDGWVLVCVYRQEGDRSDVVVLDGRDIGAGPVATVRLPRRIPAGFHGAWLPREAGGA</sequence>
<gene>
    <name evidence="6" type="ORF">LMG26841_01127</name>
</gene>
<evidence type="ECO:0000256" key="3">
    <source>
        <dbReference type="ARBA" id="ARBA00023002"/>
    </source>
</evidence>
<dbReference type="InterPro" id="IPR004294">
    <property type="entry name" value="Carotenoid_Oase"/>
</dbReference>
<feature type="binding site" evidence="5">
    <location>
        <position position="435"/>
    </location>
    <ligand>
        <name>Fe cation</name>
        <dbReference type="ChEBI" id="CHEBI:24875"/>
        <note>catalytic</note>
    </ligand>
</feature>
<keyword evidence="3 6" id="KW-0560">Oxidoreductase</keyword>
<organism evidence="6 7">
    <name type="scientific">Achromobacter dolens</name>
    <dbReference type="NCBI Taxonomy" id="1287738"/>
    <lineage>
        <taxon>Bacteria</taxon>
        <taxon>Pseudomonadati</taxon>
        <taxon>Pseudomonadota</taxon>
        <taxon>Betaproteobacteria</taxon>
        <taxon>Burkholderiales</taxon>
        <taxon>Alcaligenaceae</taxon>
        <taxon>Achromobacter</taxon>
    </lineage>
</organism>
<keyword evidence="7" id="KW-1185">Reference proteome</keyword>
<dbReference type="GO" id="GO:0010436">
    <property type="term" value="F:carotenoid dioxygenase activity"/>
    <property type="evidence" value="ECO:0007669"/>
    <property type="project" value="TreeGrafter"/>
</dbReference>
<dbReference type="PANTHER" id="PTHR10543">
    <property type="entry name" value="BETA-CAROTENE DIOXYGENASE"/>
    <property type="match status" value="1"/>
</dbReference>
<keyword evidence="4 5" id="KW-0408">Iron</keyword>
<comment type="similarity">
    <text evidence="1">Belongs to the carotenoid oxygenase family.</text>
</comment>
<feature type="binding site" evidence="5">
    <location>
        <position position="198"/>
    </location>
    <ligand>
        <name>Fe cation</name>
        <dbReference type="ChEBI" id="CHEBI:24875"/>
        <note>catalytic</note>
    </ligand>
</feature>
<dbReference type="Proteomes" id="UP000494272">
    <property type="component" value="Unassembled WGS sequence"/>
</dbReference>
<feature type="binding site" evidence="5">
    <location>
        <position position="150"/>
    </location>
    <ligand>
        <name>Fe cation</name>
        <dbReference type="ChEBI" id="CHEBI:24875"/>
        <note>catalytic</note>
    </ligand>
</feature>
<dbReference type="PANTHER" id="PTHR10543:SF89">
    <property type="entry name" value="CAROTENOID 9,10(9',10')-CLEAVAGE DIOXYGENASE 1"/>
    <property type="match status" value="1"/>
</dbReference>
<dbReference type="Pfam" id="PF03055">
    <property type="entry name" value="RPE65"/>
    <property type="match status" value="1"/>
</dbReference>
<dbReference type="GO" id="GO:0046872">
    <property type="term" value="F:metal ion binding"/>
    <property type="evidence" value="ECO:0007669"/>
    <property type="project" value="UniProtKB-KW"/>
</dbReference>